<feature type="transmembrane region" description="Helical" evidence="6">
    <location>
        <begin position="152"/>
        <end position="172"/>
    </location>
</feature>
<comment type="subcellular location">
    <subcellularLocation>
        <location evidence="1 6">Cell membrane</location>
        <topology evidence="1 6">Multi-pass membrane protein</topology>
    </subcellularLocation>
</comment>
<name>A0ABW8TKC2_9CLOT</name>
<evidence type="ECO:0000256" key="4">
    <source>
        <dbReference type="ARBA" id="ARBA00022989"/>
    </source>
</evidence>
<evidence type="ECO:0000256" key="6">
    <source>
        <dbReference type="RuleBase" id="RU366058"/>
    </source>
</evidence>
<evidence type="ECO:0000256" key="5">
    <source>
        <dbReference type="ARBA" id="ARBA00023136"/>
    </source>
</evidence>
<evidence type="ECO:0000256" key="1">
    <source>
        <dbReference type="ARBA" id="ARBA00004651"/>
    </source>
</evidence>
<accession>A0ABW8TKC2</accession>
<keyword evidence="3 6" id="KW-0812">Transmembrane</keyword>
<feature type="transmembrane region" description="Helical" evidence="6">
    <location>
        <begin position="21"/>
        <end position="45"/>
    </location>
</feature>
<dbReference type="RefSeq" id="WP_406789685.1">
    <property type="nucleotide sequence ID" value="NZ_JBJIAA010000024.1"/>
</dbReference>
<evidence type="ECO:0000256" key="2">
    <source>
        <dbReference type="ARBA" id="ARBA00022475"/>
    </source>
</evidence>
<protein>
    <recommendedName>
        <fullName evidence="6">TVP38/TMEM64 family membrane protein</fullName>
    </recommendedName>
</protein>
<organism evidence="8 9">
    <name type="scientific">Clostridium neuense</name>
    <dbReference type="NCBI Taxonomy" id="1728934"/>
    <lineage>
        <taxon>Bacteria</taxon>
        <taxon>Bacillati</taxon>
        <taxon>Bacillota</taxon>
        <taxon>Clostridia</taxon>
        <taxon>Eubacteriales</taxon>
        <taxon>Clostridiaceae</taxon>
        <taxon>Clostridium</taxon>
    </lineage>
</organism>
<comment type="similarity">
    <text evidence="6">Belongs to the TVP38/TMEM64 family.</text>
</comment>
<feature type="transmembrane region" description="Helical" evidence="6">
    <location>
        <begin position="210"/>
        <end position="230"/>
    </location>
</feature>
<keyword evidence="4 6" id="KW-1133">Transmembrane helix</keyword>
<dbReference type="Proteomes" id="UP001623592">
    <property type="component" value="Unassembled WGS sequence"/>
</dbReference>
<dbReference type="EMBL" id="JBJIAA010000024">
    <property type="protein sequence ID" value="MFL0253023.1"/>
    <property type="molecule type" value="Genomic_DNA"/>
</dbReference>
<sequence>MSLKGFFNIISNKIKIIYQKIIKYKVQIGGIMLLAFFAYCAYVYYSKYFYMMKDTEKVKRFILSYGKYSMLAFLVMQIAQVIVFFIPGEIVQIAGGYVFGTFYGSMISVAGITIGSAGAFFLSNFLGKPFIEKITAQNNASKFRKFLKSDNAAAAIFFIYLIPGLPKDILAYLCGASGVSGKKFMIYSTLGRLPGIFISAYFGNKLTEGNILPLVVIAAIMTILFIIGTIKGEKILKNIIKKRSRKDS</sequence>
<feature type="domain" description="VTT" evidence="7">
    <location>
        <begin position="86"/>
        <end position="204"/>
    </location>
</feature>
<proteinExistence type="inferred from homology"/>
<gene>
    <name evidence="8" type="ORF">ACJDT4_21680</name>
</gene>
<evidence type="ECO:0000256" key="3">
    <source>
        <dbReference type="ARBA" id="ARBA00022692"/>
    </source>
</evidence>
<dbReference type="InterPro" id="IPR015414">
    <property type="entry name" value="TMEM64"/>
</dbReference>
<dbReference type="Pfam" id="PF09335">
    <property type="entry name" value="VTT_dom"/>
    <property type="match status" value="1"/>
</dbReference>
<evidence type="ECO:0000313" key="9">
    <source>
        <dbReference type="Proteomes" id="UP001623592"/>
    </source>
</evidence>
<keyword evidence="5 6" id="KW-0472">Membrane</keyword>
<dbReference type="InterPro" id="IPR032816">
    <property type="entry name" value="VTT_dom"/>
</dbReference>
<dbReference type="PANTHER" id="PTHR12677:SF59">
    <property type="entry name" value="GOLGI APPARATUS MEMBRANE PROTEIN TVP38-RELATED"/>
    <property type="match status" value="1"/>
</dbReference>
<feature type="transmembrane region" description="Helical" evidence="6">
    <location>
        <begin position="98"/>
        <end position="122"/>
    </location>
</feature>
<comment type="caution">
    <text evidence="8">The sequence shown here is derived from an EMBL/GenBank/DDBJ whole genome shotgun (WGS) entry which is preliminary data.</text>
</comment>
<reference evidence="8 9" key="1">
    <citation type="submission" date="2024-11" db="EMBL/GenBank/DDBJ databases">
        <authorList>
            <person name="Heng Y.C."/>
            <person name="Lim A.C.H."/>
            <person name="Lee J.K.Y."/>
            <person name="Kittelmann S."/>
        </authorList>
    </citation>
    <scope>NUCLEOTIDE SEQUENCE [LARGE SCALE GENOMIC DNA]</scope>
    <source>
        <strain evidence="8 9">WILCCON 0114</strain>
    </source>
</reference>
<feature type="transmembrane region" description="Helical" evidence="6">
    <location>
        <begin position="65"/>
        <end position="86"/>
    </location>
</feature>
<dbReference type="PANTHER" id="PTHR12677">
    <property type="entry name" value="GOLGI APPARATUS MEMBRANE PROTEIN TVP38-RELATED"/>
    <property type="match status" value="1"/>
</dbReference>
<evidence type="ECO:0000259" key="7">
    <source>
        <dbReference type="Pfam" id="PF09335"/>
    </source>
</evidence>
<keyword evidence="9" id="KW-1185">Reference proteome</keyword>
<evidence type="ECO:0000313" key="8">
    <source>
        <dbReference type="EMBL" id="MFL0253023.1"/>
    </source>
</evidence>
<keyword evidence="2 6" id="KW-1003">Cell membrane</keyword>